<sequence>MPSEESYKLIEGEWKDFRFRRVLPADYAAVLDHVAQNFCRDERTCSLLGWNEEFAADVNKVVAQFLPEGLSFIAEHIPTGKIAGVRVTFHHKPDSNFGTLESRNAQLLLKFVNEIEELADVTTKHGIDTWAELFIASTSRDFRNQGIAGEFYDRSLKFLKAEGFKHALVVVTSPWTKQATIKRDFKQQSRLDYENFMDFDGKTPVFKKEDLTPQDFAMVMLRPL</sequence>
<name>A0A1D2N2T2_ORCCI</name>
<dbReference type="Proteomes" id="UP000094527">
    <property type="component" value="Unassembled WGS sequence"/>
</dbReference>
<dbReference type="PANTHER" id="PTHR20905:SF1">
    <property type="entry name" value="AT07410P-RELATED"/>
    <property type="match status" value="1"/>
</dbReference>
<gene>
    <name evidence="1" type="ORF">Ocin01_07070</name>
</gene>
<evidence type="ECO:0008006" key="3">
    <source>
        <dbReference type="Google" id="ProtNLM"/>
    </source>
</evidence>
<dbReference type="SUPFAM" id="SSF55729">
    <property type="entry name" value="Acyl-CoA N-acyltransferases (Nat)"/>
    <property type="match status" value="1"/>
</dbReference>
<dbReference type="EMBL" id="LJIJ01000269">
    <property type="protein sequence ID" value="ODM99597.1"/>
    <property type="molecule type" value="Genomic_DNA"/>
</dbReference>
<dbReference type="InterPro" id="IPR016181">
    <property type="entry name" value="Acyl_CoA_acyltransferase"/>
</dbReference>
<dbReference type="GO" id="GO:0008080">
    <property type="term" value="F:N-acetyltransferase activity"/>
    <property type="evidence" value="ECO:0007669"/>
    <property type="project" value="TreeGrafter"/>
</dbReference>
<dbReference type="AlphaFoldDB" id="A0A1D2N2T2"/>
<dbReference type="Gene3D" id="3.40.630.30">
    <property type="match status" value="1"/>
</dbReference>
<comment type="caution">
    <text evidence="1">The sequence shown here is derived from an EMBL/GenBank/DDBJ whole genome shotgun (WGS) entry which is preliminary data.</text>
</comment>
<reference evidence="1 2" key="1">
    <citation type="journal article" date="2016" name="Genome Biol. Evol.">
        <title>Gene Family Evolution Reflects Adaptation to Soil Environmental Stressors in the Genome of the Collembolan Orchesella cincta.</title>
        <authorList>
            <person name="Faddeeva-Vakhrusheva A."/>
            <person name="Derks M.F."/>
            <person name="Anvar S.Y."/>
            <person name="Agamennone V."/>
            <person name="Suring W."/>
            <person name="Smit S."/>
            <person name="van Straalen N.M."/>
            <person name="Roelofs D."/>
        </authorList>
    </citation>
    <scope>NUCLEOTIDE SEQUENCE [LARGE SCALE GENOMIC DNA]</scope>
    <source>
        <tissue evidence="1">Mixed pool</tissue>
    </source>
</reference>
<evidence type="ECO:0000313" key="1">
    <source>
        <dbReference type="EMBL" id="ODM99597.1"/>
    </source>
</evidence>
<proteinExistence type="predicted"/>
<dbReference type="PANTHER" id="PTHR20905">
    <property type="entry name" value="N-ACETYLTRANSFERASE-RELATED"/>
    <property type="match status" value="1"/>
</dbReference>
<dbReference type="OMA" id="FCRDERT"/>
<organism evidence="1 2">
    <name type="scientific">Orchesella cincta</name>
    <name type="common">Springtail</name>
    <name type="synonym">Podura cincta</name>
    <dbReference type="NCBI Taxonomy" id="48709"/>
    <lineage>
        <taxon>Eukaryota</taxon>
        <taxon>Metazoa</taxon>
        <taxon>Ecdysozoa</taxon>
        <taxon>Arthropoda</taxon>
        <taxon>Hexapoda</taxon>
        <taxon>Collembola</taxon>
        <taxon>Entomobryomorpha</taxon>
        <taxon>Entomobryoidea</taxon>
        <taxon>Orchesellidae</taxon>
        <taxon>Orchesellinae</taxon>
        <taxon>Orchesella</taxon>
    </lineage>
</organism>
<accession>A0A1D2N2T2</accession>
<protein>
    <recommendedName>
        <fullName evidence="3">Dopamine N-acetyltransferase</fullName>
    </recommendedName>
</protein>
<keyword evidence="2" id="KW-1185">Reference proteome</keyword>
<evidence type="ECO:0000313" key="2">
    <source>
        <dbReference type="Proteomes" id="UP000094527"/>
    </source>
</evidence>